<dbReference type="Pfam" id="PF02826">
    <property type="entry name" value="2-Hacid_dh_C"/>
    <property type="match status" value="1"/>
</dbReference>
<dbReference type="SUPFAM" id="SSF52283">
    <property type="entry name" value="Formate/glycerate dehydrogenase catalytic domain-like"/>
    <property type="match status" value="1"/>
</dbReference>
<keyword evidence="1" id="KW-0560">Oxidoreductase</keyword>
<evidence type="ECO:0000256" key="2">
    <source>
        <dbReference type="ARBA" id="ARBA00023027"/>
    </source>
</evidence>
<feature type="domain" description="D-isomer specific 2-hydroxyacid dehydrogenase NAD-binding" evidence="3">
    <location>
        <begin position="74"/>
        <end position="249"/>
    </location>
</feature>
<dbReference type="Gene3D" id="3.40.50.720">
    <property type="entry name" value="NAD(P)-binding Rossmann-like Domain"/>
    <property type="match status" value="2"/>
</dbReference>
<gene>
    <name evidence="4" type="ORF">AACH00_13245</name>
</gene>
<dbReference type="PANTHER" id="PTHR43333">
    <property type="entry name" value="2-HACID_DH_C DOMAIN-CONTAINING PROTEIN"/>
    <property type="match status" value="1"/>
</dbReference>
<name>A0ABU9C606_9BURK</name>
<evidence type="ECO:0000313" key="5">
    <source>
        <dbReference type="Proteomes" id="UP001379945"/>
    </source>
</evidence>
<organism evidence="4 5">
    <name type="scientific">Ideonella margarita</name>
    <dbReference type="NCBI Taxonomy" id="2984191"/>
    <lineage>
        <taxon>Bacteria</taxon>
        <taxon>Pseudomonadati</taxon>
        <taxon>Pseudomonadota</taxon>
        <taxon>Betaproteobacteria</taxon>
        <taxon>Burkholderiales</taxon>
        <taxon>Sphaerotilaceae</taxon>
        <taxon>Ideonella</taxon>
    </lineage>
</organism>
<dbReference type="RefSeq" id="WP_341399623.1">
    <property type="nucleotide sequence ID" value="NZ_JBBUTI010000008.1"/>
</dbReference>
<comment type="caution">
    <text evidence="4">The sequence shown here is derived from an EMBL/GenBank/DDBJ whole genome shotgun (WGS) entry which is preliminary data.</text>
</comment>
<dbReference type="InterPro" id="IPR036291">
    <property type="entry name" value="NAD(P)-bd_dom_sf"/>
</dbReference>
<reference evidence="4 5" key="1">
    <citation type="submission" date="2024-04" db="EMBL/GenBank/DDBJ databases">
        <title>Novel species of the genus Ideonella isolated from streams.</title>
        <authorList>
            <person name="Lu H."/>
        </authorList>
    </citation>
    <scope>NUCLEOTIDE SEQUENCE [LARGE SCALE GENOMIC DNA]</scope>
    <source>
        <strain evidence="4 5">LYT19W</strain>
    </source>
</reference>
<keyword evidence="2" id="KW-0520">NAD</keyword>
<dbReference type="SUPFAM" id="SSF51735">
    <property type="entry name" value="NAD(P)-binding Rossmann-fold domains"/>
    <property type="match status" value="1"/>
</dbReference>
<dbReference type="EMBL" id="JBBUTI010000008">
    <property type="protein sequence ID" value="MEK8047320.1"/>
    <property type="molecule type" value="Genomic_DNA"/>
</dbReference>
<dbReference type="PANTHER" id="PTHR43333:SF1">
    <property type="entry name" value="D-ISOMER SPECIFIC 2-HYDROXYACID DEHYDROGENASE NAD-BINDING DOMAIN-CONTAINING PROTEIN"/>
    <property type="match status" value="1"/>
</dbReference>
<keyword evidence="5" id="KW-1185">Reference proteome</keyword>
<evidence type="ECO:0000256" key="1">
    <source>
        <dbReference type="ARBA" id="ARBA00023002"/>
    </source>
</evidence>
<evidence type="ECO:0000259" key="3">
    <source>
        <dbReference type="Pfam" id="PF02826"/>
    </source>
</evidence>
<sequence>MTALSSAERGEVDVAVVANPPAGSLQGLPGLRLIQSLWAGVDRLMLDSTLPPDVPVARMVDPHMNDAMAQTALWAVLSLHRGFFDYARQQAEACWLPLPQRRADEVRVSVLGLGQMGGTVARALQAAGYAVTGWRLGAEPPASPSPVPSCSGLPALPGLLAQTDVLINLLPLTPATTGLLNAELFARLPKGASVVNLARGAHLVEADLLAALSSGHISRAVLDVFATEPLPTAHAFWRHPKVTVLPHAAAATDPRSAAAVVAANVQALRAGRPLAHQVSRSAGY</sequence>
<proteinExistence type="predicted"/>
<evidence type="ECO:0000313" key="4">
    <source>
        <dbReference type="EMBL" id="MEK8047320.1"/>
    </source>
</evidence>
<protein>
    <submittedName>
        <fullName evidence="4">Glyoxylate/hydroxypyruvate reductase A</fullName>
    </submittedName>
</protein>
<dbReference type="InterPro" id="IPR006140">
    <property type="entry name" value="D-isomer_DH_NAD-bd"/>
</dbReference>
<dbReference type="Proteomes" id="UP001379945">
    <property type="component" value="Unassembled WGS sequence"/>
</dbReference>
<dbReference type="CDD" id="cd12164">
    <property type="entry name" value="GDH_like_2"/>
    <property type="match status" value="1"/>
</dbReference>
<accession>A0ABU9C606</accession>